<protein>
    <submittedName>
        <fullName evidence="7">FAD-binding domain, FAD/NAD(P)-binding domain superfamily</fullName>
    </submittedName>
</protein>
<dbReference type="EMBL" id="CP099425">
    <property type="protein sequence ID" value="USW56562.1"/>
    <property type="molecule type" value="Genomic_DNA"/>
</dbReference>
<dbReference type="Pfam" id="PF13450">
    <property type="entry name" value="NAD_binding_8"/>
    <property type="match status" value="1"/>
</dbReference>
<dbReference type="PANTHER" id="PTHR47178">
    <property type="entry name" value="MONOOXYGENASE, FAD-BINDING"/>
    <property type="match status" value="1"/>
</dbReference>
<dbReference type="PANTHER" id="PTHR47178:SF3">
    <property type="entry name" value="FAD-BINDING DOMAIN-CONTAINING PROTEIN"/>
    <property type="match status" value="1"/>
</dbReference>
<dbReference type="Pfam" id="PF01494">
    <property type="entry name" value="FAD_binding_3"/>
    <property type="match status" value="1"/>
</dbReference>
<keyword evidence="2" id="KW-0285">Flavoprotein</keyword>
<keyword evidence="3" id="KW-0274">FAD</keyword>
<proteinExistence type="predicted"/>
<evidence type="ECO:0000259" key="6">
    <source>
        <dbReference type="Pfam" id="PF01494"/>
    </source>
</evidence>
<evidence type="ECO:0000256" key="3">
    <source>
        <dbReference type="ARBA" id="ARBA00022827"/>
    </source>
</evidence>
<dbReference type="GO" id="GO:0004497">
    <property type="term" value="F:monooxygenase activity"/>
    <property type="evidence" value="ECO:0007669"/>
    <property type="project" value="UniProtKB-KW"/>
</dbReference>
<reference evidence="7" key="1">
    <citation type="submission" date="2022-06" db="EMBL/GenBank/DDBJ databases">
        <title>Complete genome sequences of two strains of the flax pathogen Septoria linicola.</title>
        <authorList>
            <person name="Lapalu N."/>
            <person name="Simon A."/>
            <person name="Demenou B."/>
            <person name="Paumier D."/>
            <person name="Guillot M.-P."/>
            <person name="Gout L."/>
            <person name="Valade R."/>
        </authorList>
    </citation>
    <scope>NUCLEOTIDE SEQUENCE</scope>
    <source>
        <strain evidence="7">SE15195</strain>
    </source>
</reference>
<sequence>MGSNDDAPRVLVIGAGSAGLLTAQALQMRGANVTVYEQDASLDARPRDWNFGIYWAQVPLHECLPKHLAEQVETAQVDDYRAGEDEVMSIYNGKSGDLLKDVPAPYNIRLARKKFLRLISQGVDIQRDKKLTHVASDGKTATATFQDGTSASGNLLIGTEGAHSLVREYLLGPEKAVLQQSPLVASVTMAKLPAEAALKFKEKTRRQFIAFHPQGYFTWIGIHDAYGDSQPGDWTFMMIMSWIPSDADYDVSSLQGDAILRDLKSRAGDFSEDNKFLWQSIPEDTRCWHNRLSSWTPTPWDNHNGTVTLVGDAAHPMTFHRGQGLNNAILDVGLLAQQVDQKGLNAAAIEAYEHEMLPRAQEAVRLSNENSESTHDWEKLMQSPLMKMGLKQK</sequence>
<keyword evidence="5" id="KW-0503">Monooxygenase</keyword>
<accession>A0A9Q9B355</accession>
<evidence type="ECO:0000256" key="4">
    <source>
        <dbReference type="ARBA" id="ARBA00023002"/>
    </source>
</evidence>
<evidence type="ECO:0000313" key="7">
    <source>
        <dbReference type="EMBL" id="USW56562.1"/>
    </source>
</evidence>
<organism evidence="7 8">
    <name type="scientific">Septoria linicola</name>
    <dbReference type="NCBI Taxonomy" id="215465"/>
    <lineage>
        <taxon>Eukaryota</taxon>
        <taxon>Fungi</taxon>
        <taxon>Dikarya</taxon>
        <taxon>Ascomycota</taxon>
        <taxon>Pezizomycotina</taxon>
        <taxon>Dothideomycetes</taxon>
        <taxon>Dothideomycetidae</taxon>
        <taxon>Mycosphaerellales</taxon>
        <taxon>Mycosphaerellaceae</taxon>
        <taxon>Septoria</taxon>
    </lineage>
</organism>
<evidence type="ECO:0000256" key="1">
    <source>
        <dbReference type="ARBA" id="ARBA00001974"/>
    </source>
</evidence>
<dbReference type="InterPro" id="IPR036188">
    <property type="entry name" value="FAD/NAD-bd_sf"/>
</dbReference>
<dbReference type="Gene3D" id="3.50.50.60">
    <property type="entry name" value="FAD/NAD(P)-binding domain"/>
    <property type="match status" value="1"/>
</dbReference>
<dbReference type="InterPro" id="IPR002938">
    <property type="entry name" value="FAD-bd"/>
</dbReference>
<dbReference type="OrthoDB" id="47494at2759"/>
<evidence type="ECO:0000256" key="5">
    <source>
        <dbReference type="ARBA" id="ARBA00023033"/>
    </source>
</evidence>
<dbReference type="Proteomes" id="UP001056384">
    <property type="component" value="Chromosome 8"/>
</dbReference>
<dbReference type="GO" id="GO:0071949">
    <property type="term" value="F:FAD binding"/>
    <property type="evidence" value="ECO:0007669"/>
    <property type="project" value="InterPro"/>
</dbReference>
<evidence type="ECO:0000256" key="2">
    <source>
        <dbReference type="ARBA" id="ARBA00022630"/>
    </source>
</evidence>
<dbReference type="SUPFAM" id="SSF51905">
    <property type="entry name" value="FAD/NAD(P)-binding domain"/>
    <property type="match status" value="1"/>
</dbReference>
<keyword evidence="4" id="KW-0560">Oxidoreductase</keyword>
<keyword evidence="8" id="KW-1185">Reference proteome</keyword>
<dbReference type="AlphaFoldDB" id="A0A9Q9B355"/>
<comment type="cofactor">
    <cofactor evidence="1">
        <name>FAD</name>
        <dbReference type="ChEBI" id="CHEBI:57692"/>
    </cofactor>
</comment>
<evidence type="ECO:0000313" key="8">
    <source>
        <dbReference type="Proteomes" id="UP001056384"/>
    </source>
</evidence>
<dbReference type="PRINTS" id="PR00420">
    <property type="entry name" value="RNGMNOXGNASE"/>
</dbReference>
<name>A0A9Q9B355_9PEZI</name>
<feature type="domain" description="FAD-binding" evidence="6">
    <location>
        <begin position="120"/>
        <end position="366"/>
    </location>
</feature>
<gene>
    <name evidence="7" type="ORF">Slin15195_G098810</name>
</gene>